<evidence type="ECO:0000313" key="5">
    <source>
        <dbReference type="Proteomes" id="UP000249524"/>
    </source>
</evidence>
<proteinExistence type="predicted"/>
<organism evidence="4 5">
    <name type="scientific">Phenylobacterium kunshanense</name>
    <dbReference type="NCBI Taxonomy" id="1445034"/>
    <lineage>
        <taxon>Bacteria</taxon>
        <taxon>Pseudomonadati</taxon>
        <taxon>Pseudomonadota</taxon>
        <taxon>Alphaproteobacteria</taxon>
        <taxon>Caulobacterales</taxon>
        <taxon>Caulobacteraceae</taxon>
        <taxon>Phenylobacterium</taxon>
    </lineage>
</organism>
<dbReference type="GO" id="GO:0071949">
    <property type="term" value="F:FAD binding"/>
    <property type="evidence" value="ECO:0007669"/>
    <property type="project" value="InterPro"/>
</dbReference>
<evidence type="ECO:0000313" key="4">
    <source>
        <dbReference type="EMBL" id="RAK67533.1"/>
    </source>
</evidence>
<dbReference type="InterPro" id="IPR050631">
    <property type="entry name" value="PheA/TfdB_FAD_monoxygenase"/>
</dbReference>
<reference evidence="4 5" key="1">
    <citation type="submission" date="2018-05" db="EMBL/GenBank/DDBJ databases">
        <authorList>
            <person name="Lanie J.A."/>
            <person name="Ng W.-L."/>
            <person name="Kazmierczak K.M."/>
            <person name="Andrzejewski T.M."/>
            <person name="Davidsen T.M."/>
            <person name="Wayne K.J."/>
            <person name="Tettelin H."/>
            <person name="Glass J.I."/>
            <person name="Rusch D."/>
            <person name="Podicherti R."/>
            <person name="Tsui H.-C.T."/>
            <person name="Winkler M.E."/>
        </authorList>
    </citation>
    <scope>NUCLEOTIDE SEQUENCE [LARGE SCALE GENOMIC DNA]</scope>
    <source>
        <strain evidence="4 5">BUT-10</strain>
    </source>
</reference>
<evidence type="ECO:0000259" key="3">
    <source>
        <dbReference type="Pfam" id="PF01494"/>
    </source>
</evidence>
<evidence type="ECO:0000256" key="1">
    <source>
        <dbReference type="ARBA" id="ARBA00023002"/>
    </source>
</evidence>
<protein>
    <submittedName>
        <fullName evidence="4">FAD-dependent monooxygenase</fullName>
    </submittedName>
</protein>
<name>A0A328BK65_9CAUL</name>
<comment type="caution">
    <text evidence="4">The sequence shown here is derived from an EMBL/GenBank/DDBJ whole genome shotgun (WGS) entry which is preliminary data.</text>
</comment>
<feature type="domain" description="FAD-binding" evidence="3">
    <location>
        <begin position="4"/>
        <end position="344"/>
    </location>
</feature>
<keyword evidence="4" id="KW-0503">Monooxygenase</keyword>
<dbReference type="Proteomes" id="UP000249524">
    <property type="component" value="Unassembled WGS sequence"/>
</dbReference>
<dbReference type="PANTHER" id="PTHR43476">
    <property type="entry name" value="3-(3-HYDROXY-PHENYL)PROPIONATE/3-HYDROXYCINNAMIC ACID HYDROXYLASE"/>
    <property type="match status" value="1"/>
</dbReference>
<dbReference type="SUPFAM" id="SSF51905">
    <property type="entry name" value="FAD/NAD(P)-binding domain"/>
    <property type="match status" value="1"/>
</dbReference>
<keyword evidence="5" id="KW-1185">Reference proteome</keyword>
<dbReference type="InterPro" id="IPR002938">
    <property type="entry name" value="FAD-bd"/>
</dbReference>
<sequence length="415" mass="44456">MDRYDLIIVGGGIGGSALATVMARAGARVLLLEQSEAYQDRVRGEWIAPWGVTEVKRLGLYDLLAGAGGHHITRHVTYDETRSPEASEARTLPLGFFAPEVAGPLAIGHPHHCQTLFDAAKAAGADARRNVQVTSVAVGPEPAVGFTDETGTHEARARMIVGADGRTSQVREACGITLHQDKPHHWFAGLLVEGADGWPADLQGIGTEGDFGYLAFPQGGGRVRVYGGYALDQAQRFKGPDGARRFLDAFRMECSPLNAHLAAGRPAGPLFSYFNADSWTDEPFVEGAVLVGDSAGWNDPISGLGLSITYRDVRIVSELLRGSDDWGPALLRPYAEERAERMRRLRFAAAITAKLDMEFGPAAAERRRRYHERAAADPSVALHGVAVMAGPEVAPAEFFTPEGRAHALGETGAVA</sequence>
<dbReference type="Pfam" id="PF01494">
    <property type="entry name" value="FAD_binding_3"/>
    <property type="match status" value="1"/>
</dbReference>
<accession>A0A328BK65</accession>
<dbReference type="OrthoDB" id="103324at2"/>
<dbReference type="AlphaFoldDB" id="A0A328BK65"/>
<dbReference type="EMBL" id="QFYS01000002">
    <property type="protein sequence ID" value="RAK67533.1"/>
    <property type="molecule type" value="Genomic_DNA"/>
</dbReference>
<keyword evidence="2" id="KW-0520">NAD</keyword>
<dbReference type="PRINTS" id="PR00420">
    <property type="entry name" value="RNGMNOXGNASE"/>
</dbReference>
<dbReference type="GO" id="GO:0004497">
    <property type="term" value="F:monooxygenase activity"/>
    <property type="evidence" value="ECO:0007669"/>
    <property type="project" value="UniProtKB-KW"/>
</dbReference>
<evidence type="ECO:0000256" key="2">
    <source>
        <dbReference type="ARBA" id="ARBA00023027"/>
    </source>
</evidence>
<dbReference type="PANTHER" id="PTHR43476:SF4">
    <property type="entry name" value="BLR0106 PROTEIN"/>
    <property type="match status" value="1"/>
</dbReference>
<dbReference type="RefSeq" id="WP_111275143.1">
    <property type="nucleotide sequence ID" value="NZ_QFYS01000002.1"/>
</dbReference>
<keyword evidence="1" id="KW-0560">Oxidoreductase</keyword>
<gene>
    <name evidence="4" type="ORF">DJ019_06390</name>
</gene>
<dbReference type="InterPro" id="IPR036188">
    <property type="entry name" value="FAD/NAD-bd_sf"/>
</dbReference>
<dbReference type="Gene3D" id="3.50.50.60">
    <property type="entry name" value="FAD/NAD(P)-binding domain"/>
    <property type="match status" value="1"/>
</dbReference>